<protein>
    <submittedName>
        <fullName evidence="2">Uncharacterized protein, PH0010 family/AmmeMemoRadiSam system protein A/AmmeMemoRadiSam system protein B</fullName>
    </submittedName>
</protein>
<sequence>MSGIVFAGLSPHPPILIPEIGNENLQEIEDTREGMKRFAKRVKDSNPDLVITISPHGPVFSDAISIMNTQELKGDFGQFGFPELELNYELQEEMVEEIVKVTKQEDITVARIDKSTARKFEINPKLDHGALVPLYYLAEADVEDIPIIPITMGMLPYEELYKFGKIIQLIAMKLEYRVAIIASGDLSHRLTPDAPAGYNSQAKEFDKKLVQALKEDKIEDIFNLDQQLIEKAGECGLRPIIIMLGAIDGLDVSNELLSYEGPFGVGYGVLTYEIEGEDEDRRQLDQLLADRNAKLKQVREEESKLVKLARKAVEKYALNREKILPPEDLTPQMQKEAGVFVSIKKHGQLRGCIGTTEPVQENIAKEIIRNSLSAGFNDPRFEEVNLNELDDLIYTVDILEEPESIDSLDELDPQKFGVIVDKGQNSGLLLPRLEGVDTVEKQVEIAKRKAGLSPTEDDIELKRFKVTRYK</sequence>
<dbReference type="InterPro" id="IPR004183">
    <property type="entry name" value="Xdiol_dOase_suB"/>
</dbReference>
<dbReference type="Gene3D" id="3.30.700.20">
    <property type="entry name" value="Hypothetical protein ph0010, domain 1"/>
    <property type="match status" value="1"/>
</dbReference>
<reference evidence="3" key="1">
    <citation type="submission" date="2017-02" db="EMBL/GenBank/DDBJ databases">
        <authorList>
            <person name="Varghese N."/>
            <person name="Submissions S."/>
        </authorList>
    </citation>
    <scope>NUCLEOTIDE SEQUENCE [LARGE SCALE GENOMIC DNA]</scope>
    <source>
        <strain evidence="3">ATCC BAA-73</strain>
    </source>
</reference>
<dbReference type="SUPFAM" id="SSF53213">
    <property type="entry name" value="LigB-like"/>
    <property type="match status" value="1"/>
</dbReference>
<organism evidence="2 3">
    <name type="scientific">Selenihalanaerobacter shriftii</name>
    <dbReference type="NCBI Taxonomy" id="142842"/>
    <lineage>
        <taxon>Bacteria</taxon>
        <taxon>Bacillati</taxon>
        <taxon>Bacillota</taxon>
        <taxon>Clostridia</taxon>
        <taxon>Halanaerobiales</taxon>
        <taxon>Halobacteroidaceae</taxon>
        <taxon>Selenihalanaerobacter</taxon>
    </lineage>
</organism>
<dbReference type="RefSeq" id="WP_078810878.1">
    <property type="nucleotide sequence ID" value="NZ_FUWM01000024.1"/>
</dbReference>
<dbReference type="Proteomes" id="UP000190625">
    <property type="component" value="Unassembled WGS sequence"/>
</dbReference>
<dbReference type="PROSITE" id="PS51112">
    <property type="entry name" value="AMMECR1"/>
    <property type="match status" value="1"/>
</dbReference>
<dbReference type="CDD" id="cd07951">
    <property type="entry name" value="ED_3B_N_AMMECR1"/>
    <property type="match status" value="1"/>
</dbReference>
<dbReference type="OrthoDB" id="159752at2"/>
<dbReference type="Gene3D" id="3.30.1490.150">
    <property type="entry name" value="Hypothetical protein ph0010, domain 2"/>
    <property type="match status" value="1"/>
</dbReference>
<dbReference type="NCBIfam" id="TIGR04336">
    <property type="entry name" value="AmmeMemoSam_B"/>
    <property type="match status" value="1"/>
</dbReference>
<dbReference type="EMBL" id="FUWM01000024">
    <property type="protein sequence ID" value="SJZ99094.1"/>
    <property type="molecule type" value="Genomic_DNA"/>
</dbReference>
<dbReference type="InterPro" id="IPR027485">
    <property type="entry name" value="AMMECR1_N"/>
</dbReference>
<dbReference type="NCBIfam" id="TIGR04335">
    <property type="entry name" value="AmmeMemoSam_A"/>
    <property type="match status" value="1"/>
</dbReference>
<dbReference type="NCBIfam" id="TIGR00296">
    <property type="entry name" value="TIGR00296 family protein"/>
    <property type="match status" value="1"/>
</dbReference>
<dbReference type="InterPro" id="IPR002733">
    <property type="entry name" value="AMMECR1_domain"/>
</dbReference>
<name>A0A1T4Q5Y8_9FIRM</name>
<proteinExistence type="predicted"/>
<evidence type="ECO:0000259" key="1">
    <source>
        <dbReference type="PROSITE" id="PS51112"/>
    </source>
</evidence>
<evidence type="ECO:0000313" key="2">
    <source>
        <dbReference type="EMBL" id="SJZ99094.1"/>
    </source>
</evidence>
<dbReference type="GO" id="GO:0008198">
    <property type="term" value="F:ferrous iron binding"/>
    <property type="evidence" value="ECO:0007669"/>
    <property type="project" value="InterPro"/>
</dbReference>
<dbReference type="Pfam" id="PF02900">
    <property type="entry name" value="LigB"/>
    <property type="match status" value="1"/>
</dbReference>
<dbReference type="SUPFAM" id="SSF143447">
    <property type="entry name" value="AMMECR1-like"/>
    <property type="match status" value="1"/>
</dbReference>
<evidence type="ECO:0000313" key="3">
    <source>
        <dbReference type="Proteomes" id="UP000190625"/>
    </source>
</evidence>
<dbReference type="PANTHER" id="PTHR13016:SF0">
    <property type="entry name" value="AMME SYNDROME CANDIDATE GENE 1 PROTEIN"/>
    <property type="match status" value="1"/>
</dbReference>
<keyword evidence="3" id="KW-1185">Reference proteome</keyword>
<dbReference type="GO" id="GO:0016702">
    <property type="term" value="F:oxidoreductase activity, acting on single donors with incorporation of molecular oxygen, incorporation of two atoms of oxygen"/>
    <property type="evidence" value="ECO:0007669"/>
    <property type="project" value="UniProtKB-ARBA"/>
</dbReference>
<dbReference type="AlphaFoldDB" id="A0A1T4Q5Y8"/>
<dbReference type="InterPro" id="IPR027623">
    <property type="entry name" value="AmmeMemoSam_A"/>
</dbReference>
<dbReference type="Gene3D" id="3.40.830.10">
    <property type="entry name" value="LigB-like"/>
    <property type="match status" value="1"/>
</dbReference>
<dbReference type="InterPro" id="IPR023473">
    <property type="entry name" value="AMMECR1"/>
</dbReference>
<dbReference type="Pfam" id="PF01871">
    <property type="entry name" value="AMMECR1"/>
    <property type="match status" value="1"/>
</dbReference>
<dbReference type="InterPro" id="IPR036071">
    <property type="entry name" value="AMMECR1_dom_sf"/>
</dbReference>
<dbReference type="STRING" id="142842.SAMN02745118_02447"/>
<accession>A0A1T4Q5Y8</accession>
<gene>
    <name evidence="2" type="ORF">SAMN02745118_02447</name>
</gene>
<feature type="domain" description="AMMECR1" evidence="1">
    <location>
        <begin position="300"/>
        <end position="470"/>
    </location>
</feature>
<dbReference type="PANTHER" id="PTHR13016">
    <property type="entry name" value="AMMECR1 HOMOLOG"/>
    <property type="match status" value="1"/>
</dbReference>